<protein>
    <submittedName>
        <fullName evidence="2">Uncharacterized protein</fullName>
    </submittedName>
</protein>
<dbReference type="EMBL" id="CP092625">
    <property type="protein sequence ID" value="UMM40728.1"/>
    <property type="molecule type" value="Genomic_DNA"/>
</dbReference>
<dbReference type="AlphaFoldDB" id="A0AAE9FCS9"/>
<evidence type="ECO:0000313" key="1">
    <source>
        <dbReference type="EMBL" id="UMM40728.1"/>
    </source>
</evidence>
<sequence>MMYHVHMNLYTDLAFDNCAEMELRNRRIHGRSASPVSNWIKAVAILREHLDPNQIEERHVRLSNHFHFHSQNDRAFVEEDGTLAAGKQHHAF</sequence>
<proteinExistence type="predicted"/>
<gene>
    <name evidence="1" type="ORF">L5515_017246</name>
    <name evidence="2" type="ORF">L5515_017249</name>
</gene>
<dbReference type="EMBL" id="CP092625">
    <property type="protein sequence ID" value="UMM40731.1"/>
    <property type="molecule type" value="Genomic_DNA"/>
</dbReference>
<name>A0AAE9FCS9_CAEBR</name>
<reference evidence="2 3" key="1">
    <citation type="submission" date="2022-04" db="EMBL/GenBank/DDBJ databases">
        <title>Chromosome-level reference genomes for two strains of Caenorhabditis briggsae: an improved platform for comparative genomics.</title>
        <authorList>
            <person name="Stevens L."/>
            <person name="Andersen E."/>
        </authorList>
    </citation>
    <scope>NUCLEOTIDE SEQUENCE [LARGE SCALE GENOMIC DNA]</scope>
    <source>
        <strain evidence="2">VX34</strain>
        <tissue evidence="2">Whole-organism</tissue>
    </source>
</reference>
<organism evidence="2 3">
    <name type="scientific">Caenorhabditis briggsae</name>
    <dbReference type="NCBI Taxonomy" id="6238"/>
    <lineage>
        <taxon>Eukaryota</taxon>
        <taxon>Metazoa</taxon>
        <taxon>Ecdysozoa</taxon>
        <taxon>Nematoda</taxon>
        <taxon>Chromadorea</taxon>
        <taxon>Rhabditida</taxon>
        <taxon>Rhabditina</taxon>
        <taxon>Rhabditomorpha</taxon>
        <taxon>Rhabditoidea</taxon>
        <taxon>Rhabditidae</taxon>
        <taxon>Peloderinae</taxon>
        <taxon>Caenorhabditis</taxon>
    </lineage>
</organism>
<evidence type="ECO:0000313" key="3">
    <source>
        <dbReference type="Proteomes" id="UP000829354"/>
    </source>
</evidence>
<dbReference type="Proteomes" id="UP000829354">
    <property type="component" value="Chromosome X"/>
</dbReference>
<accession>A0AAE9FCS9</accession>
<evidence type="ECO:0000313" key="2">
    <source>
        <dbReference type="EMBL" id="UMM40731.1"/>
    </source>
</evidence>
<keyword evidence="3" id="KW-1185">Reference proteome</keyword>